<dbReference type="EMBL" id="GBRH01236608">
    <property type="protein sequence ID" value="JAD61287.1"/>
    <property type="molecule type" value="Transcribed_RNA"/>
</dbReference>
<dbReference type="AlphaFoldDB" id="A0A0A9BPT6"/>
<protein>
    <submittedName>
        <fullName evidence="1">Uncharacterized protein</fullName>
    </submittedName>
</protein>
<organism evidence="1">
    <name type="scientific">Arundo donax</name>
    <name type="common">Giant reed</name>
    <name type="synonym">Donax arundinaceus</name>
    <dbReference type="NCBI Taxonomy" id="35708"/>
    <lineage>
        <taxon>Eukaryota</taxon>
        <taxon>Viridiplantae</taxon>
        <taxon>Streptophyta</taxon>
        <taxon>Embryophyta</taxon>
        <taxon>Tracheophyta</taxon>
        <taxon>Spermatophyta</taxon>
        <taxon>Magnoliopsida</taxon>
        <taxon>Liliopsida</taxon>
        <taxon>Poales</taxon>
        <taxon>Poaceae</taxon>
        <taxon>PACMAD clade</taxon>
        <taxon>Arundinoideae</taxon>
        <taxon>Arundineae</taxon>
        <taxon>Arundo</taxon>
    </lineage>
</organism>
<reference evidence="1" key="1">
    <citation type="submission" date="2014-09" db="EMBL/GenBank/DDBJ databases">
        <authorList>
            <person name="Magalhaes I.L.F."/>
            <person name="Oliveira U."/>
            <person name="Santos F.R."/>
            <person name="Vidigal T.H.D.A."/>
            <person name="Brescovit A.D."/>
            <person name="Santos A.J."/>
        </authorList>
    </citation>
    <scope>NUCLEOTIDE SEQUENCE</scope>
    <source>
        <tissue evidence="1">Shoot tissue taken approximately 20 cm above the soil surface</tissue>
    </source>
</reference>
<reference evidence="1" key="2">
    <citation type="journal article" date="2015" name="Data Brief">
        <title>Shoot transcriptome of the giant reed, Arundo donax.</title>
        <authorList>
            <person name="Barrero R.A."/>
            <person name="Guerrero F.D."/>
            <person name="Moolhuijzen P."/>
            <person name="Goolsby J.A."/>
            <person name="Tidwell J."/>
            <person name="Bellgard S.E."/>
            <person name="Bellgard M.I."/>
        </authorList>
    </citation>
    <scope>NUCLEOTIDE SEQUENCE</scope>
    <source>
        <tissue evidence="1">Shoot tissue taken approximately 20 cm above the soil surface</tissue>
    </source>
</reference>
<accession>A0A0A9BPT6</accession>
<evidence type="ECO:0000313" key="1">
    <source>
        <dbReference type="EMBL" id="JAD61287.1"/>
    </source>
</evidence>
<proteinExistence type="predicted"/>
<name>A0A0A9BPT6_ARUDO</name>
<sequence>MKRQYQVAVEGDVVAGAGAGEAGEEGSAMEEQIMMMRMDTQRRPHGDTVAEGEDEEGVDPLGLEGVMVVTVMQWKALVDTMMRSIMHHQCKDMKVAGAGVVAEGVAVDVEGVAVDLLHKSRLGWLINNGMLQLSSSLD</sequence>